<dbReference type="SUPFAM" id="SSF47923">
    <property type="entry name" value="Ypt/Rab-GAP domain of gyp1p"/>
    <property type="match status" value="2"/>
</dbReference>
<evidence type="ECO:0000259" key="2">
    <source>
        <dbReference type="PROSITE" id="PS50086"/>
    </source>
</evidence>
<name>A0A9W4SL03_9GLOM</name>
<dbReference type="OrthoDB" id="27140at2759"/>
<dbReference type="PANTHER" id="PTHR22957:SF27">
    <property type="entry name" value="TBC1 DOMAIN FAMILY MEMBER 13"/>
    <property type="match status" value="1"/>
</dbReference>
<gene>
    <name evidence="3" type="ORF">FWILDA_LOCUS5501</name>
</gene>
<feature type="region of interest" description="Disordered" evidence="1">
    <location>
        <begin position="267"/>
        <end position="292"/>
    </location>
</feature>
<accession>A0A9W4SL03</accession>
<feature type="region of interest" description="Disordered" evidence="1">
    <location>
        <begin position="603"/>
        <end position="644"/>
    </location>
</feature>
<dbReference type="InterPro" id="IPR035969">
    <property type="entry name" value="Rab-GAP_TBC_sf"/>
</dbReference>
<evidence type="ECO:0000256" key="1">
    <source>
        <dbReference type="SAM" id="MobiDB-lite"/>
    </source>
</evidence>
<dbReference type="InterPro" id="IPR000195">
    <property type="entry name" value="Rab-GAP-TBC_dom"/>
</dbReference>
<dbReference type="GO" id="GO:0006886">
    <property type="term" value="P:intracellular protein transport"/>
    <property type="evidence" value="ECO:0007669"/>
    <property type="project" value="TreeGrafter"/>
</dbReference>
<dbReference type="Proteomes" id="UP001153678">
    <property type="component" value="Unassembled WGS sequence"/>
</dbReference>
<dbReference type="Gene3D" id="1.10.8.270">
    <property type="entry name" value="putative rabgap domain of human tbc1 domain family member 14 like domains"/>
    <property type="match status" value="1"/>
</dbReference>
<dbReference type="FunFam" id="1.10.472.80:FF:000048">
    <property type="entry name" value="TBC domain containing protein"/>
    <property type="match status" value="1"/>
</dbReference>
<reference evidence="3" key="1">
    <citation type="submission" date="2022-08" db="EMBL/GenBank/DDBJ databases">
        <authorList>
            <person name="Kallberg Y."/>
            <person name="Tangrot J."/>
            <person name="Rosling A."/>
        </authorList>
    </citation>
    <scope>NUCLEOTIDE SEQUENCE</scope>
    <source>
        <strain evidence="3">Wild A</strain>
    </source>
</reference>
<sequence length="688" mass="77888">MDYKERFVEFYILSIKNISTEPTIDLYKFRHLCFRGIPDNPGIRQLSWKILIGYLPHDKRKWQSTLAEQRSTYYSFIRDLLADPSEEELKNSNESTDDHPLNSSPSSKWAEYFADNNILEQIDKDVRRTLPDFAFFQSPVPHSPLSPLSPKIEAINRMNGARSPSILETLDIYDDSVSISNYSDSILTTASELDAEVAVLEAQLAIISNPSLPSANGILSRNISTISSPKPVPLDLYYRTSSPPPVTPIPTRRSIFKRVQHLNKDFGMRGQNANTRPCSPASSYRSDGSNVRDDDGEVDLHWEAIERILFIYAKLNPGVGYVQGMNEILGPIYYTMANDSDEEGKAHAEADSFFVFTLLMAHIRDHFVRSLDTDEATGIGHTMKKLNRRLKTYALELWRDLERKSLYPTYYSFRWLTVMLTQEFSLPDVIRLWDSILADRDDDDESTSGFEFLLDFCCAMLMCVEDELLRGSFSDNIKLLQNYPIQDPAIVLRKAYSLRESRLLAKLNGEEDDELDEDYSCNGEDFGYYSSSGNEYEYYDNDDLSLGENIIDTTSESSIETSTTNLYNTQQSTNNNNHYLLRAQEVKVKGLAMLRKVQGVVSGRNNTASSNSNTFSTNSTSSRANLSTLSSQSKTNNKMTSTSLSKSSAIGNTFISLPTINKVDVNNGMNGFSNRFSNVWKKNITYTA</sequence>
<feature type="compositionally biased region" description="Polar residues" evidence="1">
    <location>
        <begin position="271"/>
        <end position="289"/>
    </location>
</feature>
<evidence type="ECO:0000313" key="4">
    <source>
        <dbReference type="Proteomes" id="UP001153678"/>
    </source>
</evidence>
<dbReference type="AlphaFoldDB" id="A0A9W4SL03"/>
<comment type="caution">
    <text evidence="3">The sequence shown here is derived from an EMBL/GenBank/DDBJ whole genome shotgun (WGS) entry which is preliminary data.</text>
</comment>
<dbReference type="GO" id="GO:0005096">
    <property type="term" value="F:GTPase activator activity"/>
    <property type="evidence" value="ECO:0007669"/>
    <property type="project" value="TreeGrafter"/>
</dbReference>
<dbReference type="Gene3D" id="1.10.472.80">
    <property type="entry name" value="Ypt/Rab-GAP domain of gyp1p, domain 3"/>
    <property type="match status" value="1"/>
</dbReference>
<dbReference type="EMBL" id="CAMKVN010000919">
    <property type="protein sequence ID" value="CAI2172283.1"/>
    <property type="molecule type" value="Genomic_DNA"/>
</dbReference>
<dbReference type="PROSITE" id="PS50086">
    <property type="entry name" value="TBC_RABGAP"/>
    <property type="match status" value="1"/>
</dbReference>
<protein>
    <submittedName>
        <fullName evidence="3">1104_t:CDS:1</fullName>
    </submittedName>
</protein>
<feature type="domain" description="Rab-GAP TBC" evidence="2">
    <location>
        <begin position="38"/>
        <end position="440"/>
    </location>
</feature>
<feature type="compositionally biased region" description="Polar residues" evidence="1">
    <location>
        <begin position="626"/>
        <end position="644"/>
    </location>
</feature>
<proteinExistence type="predicted"/>
<feature type="compositionally biased region" description="Low complexity" evidence="1">
    <location>
        <begin position="604"/>
        <end position="625"/>
    </location>
</feature>
<organism evidence="3 4">
    <name type="scientific">Funneliformis geosporum</name>
    <dbReference type="NCBI Taxonomy" id="1117311"/>
    <lineage>
        <taxon>Eukaryota</taxon>
        <taxon>Fungi</taxon>
        <taxon>Fungi incertae sedis</taxon>
        <taxon>Mucoromycota</taxon>
        <taxon>Glomeromycotina</taxon>
        <taxon>Glomeromycetes</taxon>
        <taxon>Glomerales</taxon>
        <taxon>Glomeraceae</taxon>
        <taxon>Funneliformis</taxon>
    </lineage>
</organism>
<evidence type="ECO:0000313" key="3">
    <source>
        <dbReference type="EMBL" id="CAI2172283.1"/>
    </source>
</evidence>
<dbReference type="PANTHER" id="PTHR22957">
    <property type="entry name" value="TBC1 DOMAIN FAMILY MEMBER GTPASE-ACTIVATING PROTEIN"/>
    <property type="match status" value="1"/>
</dbReference>
<keyword evidence="4" id="KW-1185">Reference proteome</keyword>
<dbReference type="Pfam" id="PF00566">
    <property type="entry name" value="RabGAP-TBC"/>
    <property type="match status" value="1"/>
</dbReference>
<dbReference type="SMART" id="SM00164">
    <property type="entry name" value="TBC"/>
    <property type="match status" value="1"/>
</dbReference>